<dbReference type="EMBL" id="PPTA01000002">
    <property type="protein sequence ID" value="TFB06525.1"/>
    <property type="molecule type" value="Genomic_DNA"/>
</dbReference>
<organism evidence="1 2">
    <name type="scientific">Trichoderma ghanense</name>
    <dbReference type="NCBI Taxonomy" id="65468"/>
    <lineage>
        <taxon>Eukaryota</taxon>
        <taxon>Fungi</taxon>
        <taxon>Dikarya</taxon>
        <taxon>Ascomycota</taxon>
        <taxon>Pezizomycotina</taxon>
        <taxon>Sordariomycetes</taxon>
        <taxon>Hypocreomycetidae</taxon>
        <taxon>Hypocreales</taxon>
        <taxon>Hypocreaceae</taxon>
        <taxon>Trichoderma</taxon>
    </lineage>
</organism>
<dbReference type="GeneID" id="300573327"/>
<accession>A0ABY2HGT6</accession>
<reference evidence="1 2" key="1">
    <citation type="submission" date="2018-01" db="EMBL/GenBank/DDBJ databases">
        <title>Genome characterization of the sugarcane-associated fungus Trichoderma ghanense CCMA-1212 and their application in lignocelulose bioconversion.</title>
        <authorList>
            <person name="Steindorff A.S."/>
            <person name="Mendes T.D."/>
            <person name="Vilela E.S.D."/>
            <person name="Rodrigues D.S."/>
            <person name="Formighieri E.F."/>
            <person name="Melo I.S."/>
            <person name="Favaro L.C.L."/>
        </authorList>
    </citation>
    <scope>NUCLEOTIDE SEQUENCE [LARGE SCALE GENOMIC DNA]</scope>
    <source>
        <strain evidence="1 2">CCMA-1212</strain>
    </source>
</reference>
<protein>
    <submittedName>
        <fullName evidence="1">Uncharacterized protein</fullName>
    </submittedName>
</protein>
<sequence length="62" mass="6960">MAENEQDKYRRYRSLRAIERGVDASVLLPQGTTCSLRDGNKESTKASILFSGINNQKAENVE</sequence>
<keyword evidence="2" id="KW-1185">Reference proteome</keyword>
<evidence type="ECO:0000313" key="2">
    <source>
        <dbReference type="Proteomes" id="UP001642720"/>
    </source>
</evidence>
<dbReference type="Proteomes" id="UP001642720">
    <property type="component" value="Unassembled WGS sequence"/>
</dbReference>
<comment type="caution">
    <text evidence="1">The sequence shown here is derived from an EMBL/GenBank/DDBJ whole genome shotgun (WGS) entry which is preliminary data.</text>
</comment>
<name>A0ABY2HGT6_9HYPO</name>
<proteinExistence type="predicted"/>
<evidence type="ECO:0000313" key="1">
    <source>
        <dbReference type="EMBL" id="TFB06525.1"/>
    </source>
</evidence>
<dbReference type="RefSeq" id="XP_073562726.1">
    <property type="nucleotide sequence ID" value="XM_073698877.1"/>
</dbReference>
<gene>
    <name evidence="1" type="ORF">CCMA1212_001453</name>
</gene>